<evidence type="ECO:0000259" key="2">
    <source>
        <dbReference type="Pfam" id="PF09084"/>
    </source>
</evidence>
<reference evidence="4" key="1">
    <citation type="submission" date="2024-04" db="EMBL/GenBank/DDBJ databases">
        <title>Phylogenomic analyses of a clade within the roseobacter group suggest taxonomic reassignments of species of the genera Aestuariivita, Citreicella, Loktanella, Nautella, Pelagibaca, Ruegeria, Thalassobius, Thiobacimonas and Tropicibacter, and the proposal o.</title>
        <authorList>
            <person name="Jeon C.O."/>
        </authorList>
    </citation>
    <scope>NUCLEOTIDE SEQUENCE [LARGE SCALE GENOMIC DNA]</scope>
    <source>
        <strain evidence="4">BS5-3</strain>
    </source>
</reference>
<organism evidence="3 4">
    <name type="scientific">Yoonia phaeophyticola</name>
    <dbReference type="NCBI Taxonomy" id="3137369"/>
    <lineage>
        <taxon>Bacteria</taxon>
        <taxon>Pseudomonadati</taxon>
        <taxon>Pseudomonadota</taxon>
        <taxon>Alphaproteobacteria</taxon>
        <taxon>Rhodobacterales</taxon>
        <taxon>Paracoccaceae</taxon>
        <taxon>Yoonia</taxon>
    </lineage>
</organism>
<dbReference type="SUPFAM" id="SSF53850">
    <property type="entry name" value="Periplasmic binding protein-like II"/>
    <property type="match status" value="1"/>
</dbReference>
<dbReference type="InterPro" id="IPR015168">
    <property type="entry name" value="SsuA/THI5"/>
</dbReference>
<dbReference type="PANTHER" id="PTHR31528">
    <property type="entry name" value="4-AMINO-5-HYDROXYMETHYL-2-METHYLPYRIMIDINE PHOSPHATE SYNTHASE THI11-RELATED"/>
    <property type="match status" value="1"/>
</dbReference>
<sequence>MKYLIAAALAVMTSAPAMAQDKMTLLLDWFINPDHGPIIIAQELGYFADQGLEVEIIPPADPSAPPKLVAAGQGDIAVSYQPSQHLHVAEGLPLIRVGTLVATPLNCLLVLDDGSIEQIDDLRGAKIGFSVAGVEEAVLGAMLTKHGVSLDEVELINVNFSLSPSLMSGQVDAVIGAYRNFELNQMEIEGVEGRCFYVEEEGVPTYDELIYVANPQTMDPDQIRRFLRATELATQYIVNNPAASWDVFKSYSSELDDELNAKAWVDTLPRFALRPEALDEGRYSRFEQFLADSGLVAGTRPVSALAIDLGAQ</sequence>
<dbReference type="EMBL" id="CP150951">
    <property type="protein sequence ID" value="WZC49826.1"/>
    <property type="molecule type" value="Genomic_DNA"/>
</dbReference>
<gene>
    <name evidence="3" type="ORF">AABB29_04035</name>
</gene>
<proteinExistence type="predicted"/>
<evidence type="ECO:0000256" key="1">
    <source>
        <dbReference type="SAM" id="SignalP"/>
    </source>
</evidence>
<accession>A0ABZ2V6M4</accession>
<dbReference type="InterPro" id="IPR027939">
    <property type="entry name" value="NMT1/THI5"/>
</dbReference>
<dbReference type="RefSeq" id="WP_341367936.1">
    <property type="nucleotide sequence ID" value="NZ_CP150951.2"/>
</dbReference>
<feature type="domain" description="SsuA/THI5-like" evidence="2">
    <location>
        <begin position="32"/>
        <end position="243"/>
    </location>
</feature>
<name>A0ABZ2V6M4_9RHOB</name>
<keyword evidence="4" id="KW-1185">Reference proteome</keyword>
<feature type="signal peptide" evidence="1">
    <location>
        <begin position="1"/>
        <end position="19"/>
    </location>
</feature>
<protein>
    <submittedName>
        <fullName evidence="3">ABC transporter substrate-binding protein</fullName>
    </submittedName>
</protein>
<dbReference type="Gene3D" id="3.40.190.10">
    <property type="entry name" value="Periplasmic binding protein-like II"/>
    <property type="match status" value="2"/>
</dbReference>
<keyword evidence="1" id="KW-0732">Signal</keyword>
<evidence type="ECO:0000313" key="4">
    <source>
        <dbReference type="Proteomes" id="UP001440612"/>
    </source>
</evidence>
<dbReference type="Pfam" id="PF09084">
    <property type="entry name" value="NMT1"/>
    <property type="match status" value="1"/>
</dbReference>
<dbReference type="PANTHER" id="PTHR31528:SF3">
    <property type="entry name" value="THIAMINE BIOSYNTHESIS PROTEIN HI_0357-RELATED"/>
    <property type="match status" value="1"/>
</dbReference>
<feature type="chain" id="PRO_5046921548" evidence="1">
    <location>
        <begin position="20"/>
        <end position="312"/>
    </location>
</feature>
<dbReference type="CDD" id="cd13651">
    <property type="entry name" value="PBP2_ThiY"/>
    <property type="match status" value="1"/>
</dbReference>
<evidence type="ECO:0000313" key="3">
    <source>
        <dbReference type="EMBL" id="WZC49826.1"/>
    </source>
</evidence>
<dbReference type="Proteomes" id="UP001440612">
    <property type="component" value="Chromosome"/>
</dbReference>